<evidence type="ECO:0000256" key="7">
    <source>
        <dbReference type="ARBA" id="ARBA00022833"/>
    </source>
</evidence>
<evidence type="ECO:0000313" key="16">
    <source>
        <dbReference type="Proteomes" id="UP000053557"/>
    </source>
</evidence>
<keyword evidence="1 12" id="KW-0639">Primosome</keyword>
<comment type="similarity">
    <text evidence="12">Belongs to the helicase family. PriA subfamily.</text>
</comment>
<evidence type="ECO:0000256" key="2">
    <source>
        <dbReference type="ARBA" id="ARBA00022705"/>
    </source>
</evidence>
<dbReference type="InterPro" id="IPR042115">
    <property type="entry name" value="PriA_3primeBD_sf"/>
</dbReference>
<reference evidence="15 16" key="1">
    <citation type="submission" date="2015-12" db="EMBL/GenBank/DDBJ databases">
        <title>Draft genome sequence of Acidibacillus ferrooxidans ITV001, isolated from a chalcopyrite acid mine drainage site in Brazil.</title>
        <authorList>
            <person name="Dall'Agnol H."/>
            <person name="Nancucheo I."/>
            <person name="Johnson B."/>
            <person name="Oliveira R."/>
            <person name="Leite L."/>
            <person name="Pylro V."/>
            <person name="Nunes G.L."/>
            <person name="Tzotzos G."/>
            <person name="Fernandes G.R."/>
            <person name="Dutra J."/>
            <person name="Orellana S.C."/>
            <person name="Oliveira G."/>
        </authorList>
    </citation>
    <scope>NUCLEOTIDE SEQUENCE [LARGE SCALE GENOMIC DNA]</scope>
    <source>
        <strain evidence="16">ITV01</strain>
    </source>
</reference>
<comment type="catalytic activity">
    <reaction evidence="11 12">
        <text>ATP + H2O = ADP + phosphate + H(+)</text>
        <dbReference type="Rhea" id="RHEA:13065"/>
        <dbReference type="ChEBI" id="CHEBI:15377"/>
        <dbReference type="ChEBI" id="CHEBI:15378"/>
        <dbReference type="ChEBI" id="CHEBI:30616"/>
        <dbReference type="ChEBI" id="CHEBI:43474"/>
        <dbReference type="ChEBI" id="CHEBI:456216"/>
        <dbReference type="EC" id="5.6.2.4"/>
    </reaction>
</comment>
<dbReference type="EC" id="5.6.2.4" evidence="12"/>
<dbReference type="InterPro" id="IPR040498">
    <property type="entry name" value="PriA_CRR"/>
</dbReference>
<accession>A0A101XQB1</accession>
<feature type="binding site" evidence="12">
    <location>
        <position position="515"/>
    </location>
    <ligand>
        <name>Zn(2+)</name>
        <dbReference type="ChEBI" id="CHEBI:29105"/>
        <label>2</label>
    </ligand>
</feature>
<dbReference type="InterPro" id="IPR041222">
    <property type="entry name" value="PriA_3primeBD"/>
</dbReference>
<dbReference type="FunFam" id="3.40.50.300:FF:000489">
    <property type="entry name" value="Primosome assembly protein PriA"/>
    <property type="match status" value="1"/>
</dbReference>
<dbReference type="NCBIfam" id="NF004066">
    <property type="entry name" value="PRK05580.1-3"/>
    <property type="match status" value="1"/>
</dbReference>
<protein>
    <recommendedName>
        <fullName evidence="12">Replication restart protein PriA</fullName>
    </recommendedName>
    <alternativeName>
        <fullName evidence="12">ATP-dependent DNA helicase PriA</fullName>
        <ecNumber evidence="12">5.6.2.4</ecNumber>
    </alternativeName>
    <alternativeName>
        <fullName evidence="12">DNA 3'-5' helicase PriA</fullName>
    </alternativeName>
</protein>
<evidence type="ECO:0000313" key="15">
    <source>
        <dbReference type="EMBL" id="KUO95592.1"/>
    </source>
</evidence>
<keyword evidence="3 12" id="KW-0479">Metal-binding</keyword>
<dbReference type="OrthoDB" id="9759544at2"/>
<comment type="subunit">
    <text evidence="12">Component of the replication restart primosome.</text>
</comment>
<dbReference type="PANTHER" id="PTHR30580">
    <property type="entry name" value="PRIMOSOMAL PROTEIN N"/>
    <property type="match status" value="1"/>
</dbReference>
<dbReference type="GO" id="GO:0006302">
    <property type="term" value="P:double-strand break repair"/>
    <property type="evidence" value="ECO:0007669"/>
    <property type="project" value="InterPro"/>
</dbReference>
<dbReference type="GO" id="GO:0043138">
    <property type="term" value="F:3'-5' DNA helicase activity"/>
    <property type="evidence" value="ECO:0007669"/>
    <property type="project" value="UniProtKB-EC"/>
</dbReference>
<dbReference type="InterPro" id="IPR014001">
    <property type="entry name" value="Helicase_ATP-bd"/>
</dbReference>
<dbReference type="GO" id="GO:0005524">
    <property type="term" value="F:ATP binding"/>
    <property type="evidence" value="ECO:0007669"/>
    <property type="project" value="UniProtKB-UniRule"/>
</dbReference>
<dbReference type="InterPro" id="IPR005259">
    <property type="entry name" value="PriA"/>
</dbReference>
<dbReference type="CDD" id="cd17929">
    <property type="entry name" value="DEXHc_priA"/>
    <property type="match status" value="1"/>
</dbReference>
<comment type="catalytic activity">
    <reaction evidence="12">
        <text>Couples ATP hydrolysis with the unwinding of duplex DNA by translocating in the 3'-5' direction.</text>
        <dbReference type="EC" id="5.6.2.4"/>
    </reaction>
</comment>
<dbReference type="HAMAP" id="MF_00983">
    <property type="entry name" value="PriA"/>
    <property type="match status" value="1"/>
</dbReference>
<dbReference type="Pfam" id="PF18074">
    <property type="entry name" value="PriA_C"/>
    <property type="match status" value="1"/>
</dbReference>
<keyword evidence="7 12" id="KW-0862">Zinc</keyword>
<dbReference type="NCBIfam" id="TIGR00595">
    <property type="entry name" value="priA"/>
    <property type="match status" value="1"/>
</dbReference>
<sequence length="803" mass="90244">MRYAEVAVLVRARAVDRLFDYLVPEGMDISEGDAVEVPFGAQRVEGYVLALKDRVADDSVSYRSIAKKLSGERPPLTRDLIGLLDFMRKRYFCTWAAAVSTVLPPVIRSPGKRYYQLVCDAVSVSEMDAADALWVRKLKDAFSKKTRLAEATLLEKGFSRALLMRFVRQGCLMLELGGSSVTRRTEMWVSAVPDARTERVRSDRKREFLRFLRDRRAPLRYADLLEQGLATAEMIRSLKAQGLIHVTAKPLEESGHDMEEPLSLTEEQRAAVESIVALMDARKHETMLLQGVTGSGKTEVYLQTIERALQKGLQALVMVPEIALTTQIVARFRRRFGSRVAVLHSRMTERERRHQFASIYEGVADVVVGARSAVFAPLDRLGLLIIDEEHESTYKQDRDPRYVAREIAAWRAQHANAPLILGSATPSLEVMYRVESGRYTKQLLKQRATGRPLPEVHIVDMRQEMKMNQQGLLSRALRDALKDSFNHQEQAVLLLNRRGFSSFLLCRECGESLTCPHCDVTLTVHRDPDPALLCHFCNYRAPLVAVCPACGGGRLRTFGAGTQRLEQEVLSFFPNVRVLRMDVDTTAGVGAHEQILSDFAKGEADVLLGTQMIAKGHDFSRVSLVGVVAADAALHVPDFRSAERTFQLLVQVAGRAGRHGREGRVVIQTFAPDHYAIQAAAAQDYEQFYRTELPLRRRLDYPPFTEIAQFIVTHEEEHKAREGARQLYRLLEASLNGCERVSLLPAVPAVVLRIRGAYRYQVVVKYHSFRAVSTKLRKAFDQAVAACGSDVSLHVDINSWMTL</sequence>
<dbReference type="Pfam" id="PF00271">
    <property type="entry name" value="Helicase_C"/>
    <property type="match status" value="1"/>
</dbReference>
<evidence type="ECO:0000259" key="14">
    <source>
        <dbReference type="PROSITE" id="PS51194"/>
    </source>
</evidence>
<evidence type="ECO:0000256" key="6">
    <source>
        <dbReference type="ARBA" id="ARBA00022806"/>
    </source>
</evidence>
<keyword evidence="5 12" id="KW-0378">Hydrolase</keyword>
<dbReference type="AlphaFoldDB" id="A0A101XQB1"/>
<dbReference type="Proteomes" id="UP000053557">
    <property type="component" value="Unassembled WGS sequence"/>
</dbReference>
<dbReference type="GO" id="GO:0008270">
    <property type="term" value="F:zinc ion binding"/>
    <property type="evidence" value="ECO:0007669"/>
    <property type="project" value="UniProtKB-UniRule"/>
</dbReference>
<keyword evidence="2 12" id="KW-0235">DNA replication</keyword>
<proteinExistence type="inferred from homology"/>
<dbReference type="InterPro" id="IPR011545">
    <property type="entry name" value="DEAD/DEAH_box_helicase_dom"/>
</dbReference>
<evidence type="ECO:0000256" key="5">
    <source>
        <dbReference type="ARBA" id="ARBA00022801"/>
    </source>
</evidence>
<evidence type="ECO:0000256" key="12">
    <source>
        <dbReference type="HAMAP-Rule" id="MF_00983"/>
    </source>
</evidence>
<dbReference type="EMBL" id="LPVJ01000048">
    <property type="protein sequence ID" value="KUO95592.1"/>
    <property type="molecule type" value="Genomic_DNA"/>
</dbReference>
<gene>
    <name evidence="12" type="primary">priA</name>
    <name evidence="15" type="ORF">ATW55_06865</name>
</gene>
<dbReference type="RefSeq" id="WP_067716871.1">
    <property type="nucleotide sequence ID" value="NZ_LPVJ01000048.1"/>
</dbReference>
<feature type="binding site" evidence="12">
    <location>
        <position position="547"/>
    </location>
    <ligand>
        <name>Zn(2+)</name>
        <dbReference type="ChEBI" id="CHEBI:29105"/>
        <label>1</label>
    </ligand>
</feature>
<dbReference type="GO" id="GO:0006270">
    <property type="term" value="P:DNA replication initiation"/>
    <property type="evidence" value="ECO:0007669"/>
    <property type="project" value="TreeGrafter"/>
</dbReference>
<evidence type="ECO:0000256" key="9">
    <source>
        <dbReference type="ARBA" id="ARBA00023125"/>
    </source>
</evidence>
<dbReference type="InterPro" id="IPR041236">
    <property type="entry name" value="PriA_C"/>
</dbReference>
<dbReference type="PANTHER" id="PTHR30580:SF0">
    <property type="entry name" value="PRIMOSOMAL PROTEIN N"/>
    <property type="match status" value="1"/>
</dbReference>
<feature type="domain" description="Helicase C-terminal" evidence="14">
    <location>
        <begin position="542"/>
        <end position="707"/>
    </location>
</feature>
<dbReference type="PROSITE" id="PS51194">
    <property type="entry name" value="HELICASE_CTER"/>
    <property type="match status" value="1"/>
</dbReference>
<feature type="binding site" evidence="12">
    <location>
        <position position="550"/>
    </location>
    <ligand>
        <name>Zn(2+)</name>
        <dbReference type="ChEBI" id="CHEBI:29105"/>
        <label>1</label>
    </ligand>
</feature>
<name>A0A101XQB1_9BACL</name>
<organism evidence="15 16">
    <name type="scientific">Ferroacidibacillus organovorans</name>
    <dbReference type="NCBI Taxonomy" id="1765683"/>
    <lineage>
        <taxon>Bacteria</taxon>
        <taxon>Bacillati</taxon>
        <taxon>Bacillota</taxon>
        <taxon>Bacilli</taxon>
        <taxon>Bacillales</taxon>
        <taxon>Alicyclobacillaceae</taxon>
        <taxon>Ferroacidibacillus</taxon>
    </lineage>
</organism>
<evidence type="ECO:0000256" key="10">
    <source>
        <dbReference type="ARBA" id="ARBA00023235"/>
    </source>
</evidence>
<feature type="binding site" evidence="12">
    <location>
        <position position="509"/>
    </location>
    <ligand>
        <name>Zn(2+)</name>
        <dbReference type="ChEBI" id="CHEBI:29105"/>
        <label>1</label>
    </ligand>
</feature>
<dbReference type="SMART" id="SM00487">
    <property type="entry name" value="DEXDc"/>
    <property type="match status" value="1"/>
</dbReference>
<feature type="domain" description="Helicase ATP-binding" evidence="13">
    <location>
        <begin position="278"/>
        <end position="444"/>
    </location>
</feature>
<keyword evidence="6 12" id="KW-0347">Helicase</keyword>
<evidence type="ECO:0000256" key="3">
    <source>
        <dbReference type="ARBA" id="ARBA00022723"/>
    </source>
</evidence>
<comment type="caution">
    <text evidence="15">The sequence shown here is derived from an EMBL/GenBank/DDBJ whole genome shotgun (WGS) entry which is preliminary data.</text>
</comment>
<dbReference type="InterPro" id="IPR027417">
    <property type="entry name" value="P-loop_NTPase"/>
</dbReference>
<dbReference type="Pfam" id="PF17764">
    <property type="entry name" value="PriA_3primeBD"/>
    <property type="match status" value="1"/>
</dbReference>
<feature type="binding site" evidence="12">
    <location>
        <position position="518"/>
    </location>
    <ligand>
        <name>Zn(2+)</name>
        <dbReference type="ChEBI" id="CHEBI:29105"/>
        <label>2</label>
    </ligand>
</feature>
<dbReference type="Pfam" id="PF00270">
    <property type="entry name" value="DEAD"/>
    <property type="match status" value="1"/>
</dbReference>
<keyword evidence="16" id="KW-1185">Reference proteome</keyword>
<dbReference type="Gene3D" id="3.40.1440.60">
    <property type="entry name" value="PriA, 3(prime) DNA-binding domain"/>
    <property type="match status" value="1"/>
</dbReference>
<evidence type="ECO:0000259" key="13">
    <source>
        <dbReference type="PROSITE" id="PS51192"/>
    </source>
</evidence>
<evidence type="ECO:0000256" key="8">
    <source>
        <dbReference type="ARBA" id="ARBA00022840"/>
    </source>
</evidence>
<dbReference type="GO" id="GO:0006269">
    <property type="term" value="P:DNA replication, synthesis of primer"/>
    <property type="evidence" value="ECO:0007669"/>
    <property type="project" value="UniProtKB-KW"/>
</dbReference>
<dbReference type="InterPro" id="IPR001650">
    <property type="entry name" value="Helicase_C-like"/>
</dbReference>
<dbReference type="GO" id="GO:0006310">
    <property type="term" value="P:DNA recombination"/>
    <property type="evidence" value="ECO:0007669"/>
    <property type="project" value="InterPro"/>
</dbReference>
<dbReference type="GO" id="GO:0016887">
    <property type="term" value="F:ATP hydrolysis activity"/>
    <property type="evidence" value="ECO:0007669"/>
    <property type="project" value="RHEA"/>
</dbReference>
<dbReference type="SMART" id="SM00490">
    <property type="entry name" value="HELICc"/>
    <property type="match status" value="1"/>
</dbReference>
<feature type="binding site" evidence="12">
    <location>
        <position position="506"/>
    </location>
    <ligand>
        <name>Zn(2+)</name>
        <dbReference type="ChEBI" id="CHEBI:29105"/>
        <label>1</label>
    </ligand>
</feature>
<feature type="binding site" evidence="12">
    <location>
        <position position="537"/>
    </location>
    <ligand>
        <name>Zn(2+)</name>
        <dbReference type="ChEBI" id="CHEBI:29105"/>
        <label>2</label>
    </ligand>
</feature>
<evidence type="ECO:0000256" key="1">
    <source>
        <dbReference type="ARBA" id="ARBA00022515"/>
    </source>
</evidence>
<keyword evidence="8 12" id="KW-0067">ATP-binding</keyword>
<feature type="binding site" evidence="12">
    <location>
        <position position="534"/>
    </location>
    <ligand>
        <name>Zn(2+)</name>
        <dbReference type="ChEBI" id="CHEBI:29105"/>
        <label>2</label>
    </ligand>
</feature>
<dbReference type="GO" id="GO:1990077">
    <property type="term" value="C:primosome complex"/>
    <property type="evidence" value="ECO:0007669"/>
    <property type="project" value="UniProtKB-UniRule"/>
</dbReference>
<comment type="function">
    <text evidence="12">Initiates the restart of stalled replication forks, which reloads the replicative helicase on sites other than the origin of replication. Recognizes and binds to abandoned replication forks and remodels them to uncover a helicase loading site. Promotes assembly of the primosome at these replication forks.</text>
</comment>
<evidence type="ECO:0000256" key="4">
    <source>
        <dbReference type="ARBA" id="ARBA00022741"/>
    </source>
</evidence>
<keyword evidence="10 12" id="KW-0413">Isomerase</keyword>
<comment type="cofactor">
    <cofactor evidence="12">
        <name>Zn(2+)</name>
        <dbReference type="ChEBI" id="CHEBI:29105"/>
    </cofactor>
    <text evidence="12">Binds 2 zinc ions per subunit.</text>
</comment>
<dbReference type="Pfam" id="PF18319">
    <property type="entry name" value="Zn_ribbon_PriA"/>
    <property type="match status" value="1"/>
</dbReference>
<keyword evidence="4 12" id="KW-0547">Nucleotide-binding</keyword>
<dbReference type="GO" id="GO:0003677">
    <property type="term" value="F:DNA binding"/>
    <property type="evidence" value="ECO:0007669"/>
    <property type="project" value="UniProtKB-UniRule"/>
</dbReference>
<dbReference type="PROSITE" id="PS51192">
    <property type="entry name" value="HELICASE_ATP_BIND_1"/>
    <property type="match status" value="1"/>
</dbReference>
<evidence type="ECO:0000256" key="11">
    <source>
        <dbReference type="ARBA" id="ARBA00048988"/>
    </source>
</evidence>
<keyword evidence="9 12" id="KW-0238">DNA-binding</keyword>
<dbReference type="Gene3D" id="3.40.50.300">
    <property type="entry name" value="P-loop containing nucleotide triphosphate hydrolases"/>
    <property type="match status" value="2"/>
</dbReference>
<dbReference type="SUPFAM" id="SSF52540">
    <property type="entry name" value="P-loop containing nucleoside triphosphate hydrolases"/>
    <property type="match status" value="2"/>
</dbReference>
<dbReference type="CDD" id="cd18804">
    <property type="entry name" value="SF2_C_priA"/>
    <property type="match status" value="1"/>
</dbReference>